<reference evidence="1" key="1">
    <citation type="journal article" date="2020" name="mSystems">
        <title>Genome- and Community-Level Interaction Insights into Carbon Utilization and Element Cycling Functions of Hydrothermarchaeota in Hydrothermal Sediment.</title>
        <authorList>
            <person name="Zhou Z."/>
            <person name="Liu Y."/>
            <person name="Xu W."/>
            <person name="Pan J."/>
            <person name="Luo Z.H."/>
            <person name="Li M."/>
        </authorList>
    </citation>
    <scope>NUCLEOTIDE SEQUENCE [LARGE SCALE GENOMIC DNA]</scope>
    <source>
        <strain evidence="1">SpSt-885</strain>
    </source>
</reference>
<gene>
    <name evidence="1" type="ORF">ENW83_01880</name>
</gene>
<proteinExistence type="predicted"/>
<dbReference type="Pfam" id="PF02597">
    <property type="entry name" value="ThiS"/>
    <property type="match status" value="1"/>
</dbReference>
<protein>
    <submittedName>
        <fullName evidence="1">Ubiquitin</fullName>
    </submittedName>
</protein>
<accession>A0A7J3SKZ6</accession>
<evidence type="ECO:0000313" key="1">
    <source>
        <dbReference type="EMBL" id="HGZ59942.1"/>
    </source>
</evidence>
<dbReference type="CDD" id="cd17040">
    <property type="entry name" value="Ubl_MoaD_like"/>
    <property type="match status" value="1"/>
</dbReference>
<name>A0A7J3SKZ6_9CREN</name>
<dbReference type="AlphaFoldDB" id="A0A7J3SKZ6"/>
<dbReference type="InterPro" id="IPR012675">
    <property type="entry name" value="Beta-grasp_dom_sf"/>
</dbReference>
<dbReference type="Gene3D" id="3.10.20.30">
    <property type="match status" value="1"/>
</dbReference>
<sequence length="99" mass="10913">MKREVQPLEVLGCSFLPKIYFVGHLKEVFGSDFIEVKAEKLSEALKDLSFKVTDFLDLDGKPSGKYIFLINGADSSLYGDDPYINEGDVVTIVPISHGG</sequence>
<dbReference type="InterPro" id="IPR003749">
    <property type="entry name" value="ThiS/MoaD-like"/>
</dbReference>
<dbReference type="SUPFAM" id="SSF54285">
    <property type="entry name" value="MoaD/ThiS"/>
    <property type="match status" value="1"/>
</dbReference>
<dbReference type="EMBL" id="DTLS01000051">
    <property type="protein sequence ID" value="HGZ59942.1"/>
    <property type="molecule type" value="Genomic_DNA"/>
</dbReference>
<organism evidence="1">
    <name type="scientific">Fervidicoccus fontis</name>
    <dbReference type="NCBI Taxonomy" id="683846"/>
    <lineage>
        <taxon>Archaea</taxon>
        <taxon>Thermoproteota</taxon>
        <taxon>Thermoprotei</taxon>
        <taxon>Fervidicoccales</taxon>
        <taxon>Fervidicoccaceae</taxon>
        <taxon>Fervidicoccus</taxon>
    </lineage>
</organism>
<comment type="caution">
    <text evidence="1">The sequence shown here is derived from an EMBL/GenBank/DDBJ whole genome shotgun (WGS) entry which is preliminary data.</text>
</comment>
<dbReference type="InterPro" id="IPR016155">
    <property type="entry name" value="Mopterin_synth/thiamin_S_b"/>
</dbReference>